<feature type="compositionally biased region" description="Basic and acidic residues" evidence="1">
    <location>
        <begin position="1257"/>
        <end position="1269"/>
    </location>
</feature>
<evidence type="ECO:0008006" key="4">
    <source>
        <dbReference type="Google" id="ProtNLM"/>
    </source>
</evidence>
<feature type="compositionally biased region" description="Basic and acidic residues" evidence="1">
    <location>
        <begin position="401"/>
        <end position="420"/>
    </location>
</feature>
<feature type="compositionally biased region" description="Polar residues" evidence="1">
    <location>
        <begin position="1619"/>
        <end position="1634"/>
    </location>
</feature>
<feature type="compositionally biased region" description="Polar residues" evidence="1">
    <location>
        <begin position="1500"/>
        <end position="1513"/>
    </location>
</feature>
<feature type="compositionally biased region" description="Basic and acidic residues" evidence="1">
    <location>
        <begin position="217"/>
        <end position="245"/>
    </location>
</feature>
<feature type="compositionally biased region" description="Basic and acidic residues" evidence="1">
    <location>
        <begin position="606"/>
        <end position="627"/>
    </location>
</feature>
<sequence>MGVDTQRPPPLPAPTESSALEDSSRADDLATDISRRTDRSHYSIPDDGTPVTIATKPKEKGLHHRHQSQTSLLIEYFEAGKSGDKVHSRPSVRVRVTPSSKHRKSKDTDHVDITHTDKERKPAYTRRVLLPSGAKPSEGKTTDASELSYSSESNVSGRPPVEVEVMNNVSDLSRSDLSQGRYVPAPSDISSMPPDSLLDAPAITAAAAGLAASQHLKAPERRRSRSLSRERIMTQKIMEKLKDQPESSSKSKHRREKSASSEKSKEEKSRRRASRSRREEALISGTTESSLLASELSRRSADTHSVRSGVSTTSSINNPKLLATVEDAIKRLILPEINALKENQNRANRPVSSSTTSERRVSKSTTTPDVNVVSGDERSTLLSTDVASVKGKKTRRSSRSGSERSYDRHSEDTVTADDRSHRKKSRERHRVRDAALVGGAAAGLTAAALRHHDSHTSIDKKERKKRHSRRGSHATSMSESIDNEGESVKEDVPPLPMASEFQPSEVTRASLLSENTEGPHSVSSRGATPVKEVSRGTPRPVVSPGPRSPTRSPADLRKDTSSFGSLIDQAFETSKGQHGLPPNAQATALTAAGAAAAMASHHGKGKERDESLTPTRDLYRSSQRYEDDQGDQTPRSRPMSAVSGHDVSQKLSDLSLDSASNSPSTNAARSRKRPRGTFESKSKSFDTPRREDVDEFFEHEHEENDALRAEIDEKRLTGYTDDSLKSSNGPLDDRRQTTYTDTSRESVEQNIQVVGEKAGYVHTPAAVESAVASLVDPSTVSVRSSLHNSHVESGNSGDSSEQRRFPADENVFIGQQDNHSGERWGALRDRARNLAQAHARELSPQQSEDSSLRSEHEIEMTANAMPLGEPMPEIGHGLDDGSDVTTNPSEIQGPARTPDRWPYEPTPPMSTKGQRVGEAAALGGAAAIAGVAAANLLRDDHGSPAAEDHEYQPTVEDDYDEHRERYPEEDESYHRRHMTPTSPGHWKDEGYISAAQPGYTPEPHRDRSQSFDGGMPDFTGGLDDDPFVSGGKSGHARNFSGNSHGMSSPIYDSATGKGLDCIQSKDIVALMDHLTVRDAQRNARDTEILVTLVRSAAEMRNSFEEMKKFIAEQDRMIMSNTDRDADMTVQRILNGQPPARSVGRNSGDDMDDMQYKRKNIFKRALRGLSMKNSNDLGKIEEMLMQLLDDVEGLKESTTFAQPPKSQDSRGQSITSYENLRANDPGYEPEGRANTASTPNQSGSFSNPSSSRQLGRHSGYDGRRGSEHRVSTVLEGDEELEENQPDLQGYESERLLTPTQEAKRSTSIPQVTSPQLQESFPTTQSPDTPKTKSKHRSTGSSSLFGPLKISRWSRTTTSTDKESGRSKKNKPYSDASRSGSNVNLTHYDEYAVNSDDRLPSETSLQRGFAYEQGRSPSPLIPEHELENPKYHAHRNSLNLEHPQPRPGPTHRHQTYLESQAVNFDDPQSPDFDQWGSAPSLALNRNRLSSNTGHMSPLSDGGYSNHSASEQVNNSRQRDDGPLVPQEQQNLRASLPFGAKPMHSSPLGNGQYLAPLAPIEEVRYSLETERRSMTPSSPQPASRSGSGRKALNGPRPMGSRSPRPLDHSETVIRRKPVGDHLSQQSLSPISYRSSLESFERDTF</sequence>
<feature type="compositionally biased region" description="Polar residues" evidence="1">
    <location>
        <begin position="306"/>
        <end position="316"/>
    </location>
</feature>
<feature type="compositionally biased region" description="Basic and acidic residues" evidence="1">
    <location>
        <begin position="22"/>
        <end position="41"/>
    </location>
</feature>
<accession>A0ABR1L2B9</accession>
<feature type="compositionally biased region" description="Low complexity" evidence="1">
    <location>
        <begin position="145"/>
        <end position="156"/>
    </location>
</feature>
<feature type="compositionally biased region" description="Low complexity" evidence="1">
    <location>
        <begin position="1591"/>
        <end position="1600"/>
    </location>
</feature>
<feature type="compositionally biased region" description="Low complexity" evidence="1">
    <location>
        <begin position="584"/>
        <end position="599"/>
    </location>
</feature>
<evidence type="ECO:0000313" key="3">
    <source>
        <dbReference type="Proteomes" id="UP001365128"/>
    </source>
</evidence>
<feature type="compositionally biased region" description="Basic residues" evidence="1">
    <location>
        <begin position="421"/>
        <end position="431"/>
    </location>
</feature>
<feature type="region of interest" description="Disordered" evidence="1">
    <location>
        <begin position="448"/>
        <end position="690"/>
    </location>
</feature>
<dbReference type="EMBL" id="JBBPDW010000073">
    <property type="protein sequence ID" value="KAK7529394.1"/>
    <property type="molecule type" value="Genomic_DNA"/>
</dbReference>
<feature type="region of interest" description="Disordered" evidence="1">
    <location>
        <begin position="1485"/>
        <end position="1521"/>
    </location>
</feature>
<dbReference type="Proteomes" id="UP001365128">
    <property type="component" value="Unassembled WGS sequence"/>
</dbReference>
<feature type="compositionally biased region" description="Basic and acidic residues" evidence="1">
    <location>
        <begin position="257"/>
        <end position="269"/>
    </location>
</feature>
<feature type="region of interest" description="Disordered" evidence="1">
    <location>
        <begin position="940"/>
        <end position="989"/>
    </location>
</feature>
<dbReference type="PANTHER" id="PTHR42105:SF1">
    <property type="entry name" value="TRANSALDOLASE"/>
    <property type="match status" value="1"/>
</dbReference>
<feature type="compositionally biased region" description="Polar residues" evidence="1">
    <location>
        <begin position="167"/>
        <end position="178"/>
    </location>
</feature>
<feature type="compositionally biased region" description="Low complexity" evidence="1">
    <location>
        <begin position="649"/>
        <end position="664"/>
    </location>
</feature>
<feature type="region of interest" description="Disordered" evidence="1">
    <location>
        <begin position="1"/>
        <end position="68"/>
    </location>
</feature>
<feature type="compositionally biased region" description="Basic and acidic residues" evidence="1">
    <location>
        <begin position="106"/>
        <end position="122"/>
    </location>
</feature>
<evidence type="ECO:0000313" key="2">
    <source>
        <dbReference type="EMBL" id="KAK7529394.1"/>
    </source>
</evidence>
<feature type="region of interest" description="Disordered" evidence="1">
    <location>
        <begin position="719"/>
        <end position="746"/>
    </location>
</feature>
<feature type="compositionally biased region" description="Low complexity" evidence="1">
    <location>
        <begin position="1241"/>
        <end position="1250"/>
    </location>
</feature>
<feature type="region of interest" description="Disordered" evidence="1">
    <location>
        <begin position="1565"/>
        <end position="1641"/>
    </location>
</feature>
<gene>
    <name evidence="2" type="ORF">IWX46DRAFT_645586</name>
</gene>
<feature type="region of interest" description="Disordered" evidence="1">
    <location>
        <begin position="81"/>
        <end position="196"/>
    </location>
</feature>
<keyword evidence="3" id="KW-1185">Reference proteome</keyword>
<feature type="compositionally biased region" description="Basic and acidic residues" evidence="1">
    <location>
        <begin position="731"/>
        <end position="746"/>
    </location>
</feature>
<feature type="compositionally biased region" description="Basic and acidic residues" evidence="1">
    <location>
        <begin position="450"/>
        <end position="461"/>
    </location>
</feature>
<protein>
    <recommendedName>
        <fullName evidence="4">Transaldolase</fullName>
    </recommendedName>
</protein>
<reference evidence="2 3" key="1">
    <citation type="submission" date="2024-04" db="EMBL/GenBank/DDBJ databases">
        <title>Phyllosticta paracitricarpa is synonymous to the EU quarantine fungus P. citricarpa based on phylogenomic analyses.</title>
        <authorList>
            <consortium name="Lawrence Berkeley National Laboratory"/>
            <person name="Van Ingen-Buijs V.A."/>
            <person name="Van Westerhoven A.C."/>
            <person name="Haridas S."/>
            <person name="Skiadas P."/>
            <person name="Martin F."/>
            <person name="Groenewald J.Z."/>
            <person name="Crous P.W."/>
            <person name="Seidl M.F."/>
        </authorList>
    </citation>
    <scope>NUCLEOTIDE SEQUENCE [LARGE SCALE GENOMIC DNA]</scope>
    <source>
        <strain evidence="2 3">CBS 122670</strain>
    </source>
</reference>
<feature type="compositionally biased region" description="Acidic residues" evidence="1">
    <location>
        <begin position="1274"/>
        <end position="1283"/>
    </location>
</feature>
<organism evidence="2 3">
    <name type="scientific">Phyllosticta citricarpa</name>
    <dbReference type="NCBI Taxonomy" id="55181"/>
    <lineage>
        <taxon>Eukaryota</taxon>
        <taxon>Fungi</taxon>
        <taxon>Dikarya</taxon>
        <taxon>Ascomycota</taxon>
        <taxon>Pezizomycotina</taxon>
        <taxon>Dothideomycetes</taxon>
        <taxon>Dothideomycetes incertae sedis</taxon>
        <taxon>Botryosphaeriales</taxon>
        <taxon>Phyllostictaceae</taxon>
        <taxon>Phyllosticta</taxon>
    </lineage>
</organism>
<comment type="caution">
    <text evidence="2">The sequence shown here is derived from an EMBL/GenBank/DDBJ whole genome shotgun (WGS) entry which is preliminary data.</text>
</comment>
<feature type="compositionally biased region" description="Polar residues" evidence="1">
    <location>
        <begin position="1571"/>
        <end position="1583"/>
    </location>
</feature>
<feature type="compositionally biased region" description="Polar residues" evidence="1">
    <location>
        <begin position="1296"/>
        <end position="1327"/>
    </location>
</feature>
<feature type="compositionally biased region" description="Polar residues" evidence="1">
    <location>
        <begin position="785"/>
        <end position="799"/>
    </location>
</feature>
<feature type="compositionally biased region" description="Polar residues" evidence="1">
    <location>
        <begin position="501"/>
        <end position="526"/>
    </location>
</feature>
<feature type="region of interest" description="Disordered" evidence="1">
    <location>
        <begin position="785"/>
        <end position="804"/>
    </location>
</feature>
<feature type="region of interest" description="Disordered" evidence="1">
    <location>
        <begin position="344"/>
        <end position="436"/>
    </location>
</feature>
<feature type="compositionally biased region" description="Basic residues" evidence="1">
    <location>
        <begin position="462"/>
        <end position="472"/>
    </location>
</feature>
<proteinExistence type="predicted"/>
<feature type="compositionally biased region" description="Basic and acidic residues" evidence="1">
    <location>
        <begin position="940"/>
        <end position="951"/>
    </location>
</feature>
<feature type="region of interest" description="Disordered" evidence="1">
    <location>
        <begin position="1218"/>
        <end position="1380"/>
    </location>
</feature>
<dbReference type="PANTHER" id="PTHR42105">
    <property type="entry name" value="DIM2-ASSOCIATED PROTEIN 1"/>
    <property type="match status" value="1"/>
</dbReference>
<name>A0ABR1L2B9_9PEZI</name>
<feature type="compositionally biased region" description="Basic and acidic residues" evidence="1">
    <location>
        <begin position="296"/>
        <end position="305"/>
    </location>
</feature>
<feature type="region of interest" description="Disordered" evidence="1">
    <location>
        <begin position="835"/>
        <end position="855"/>
    </location>
</feature>
<feature type="compositionally biased region" description="Basic and acidic residues" evidence="1">
    <location>
        <begin position="1601"/>
        <end position="1616"/>
    </location>
</feature>
<feature type="compositionally biased region" description="Basic and acidic residues" evidence="1">
    <location>
        <begin position="676"/>
        <end position="690"/>
    </location>
</feature>
<feature type="region of interest" description="Disordered" evidence="1">
    <location>
        <begin position="209"/>
        <end position="316"/>
    </location>
</feature>
<evidence type="ECO:0000256" key="1">
    <source>
        <dbReference type="SAM" id="MobiDB-lite"/>
    </source>
</evidence>
<feature type="region of interest" description="Disordered" evidence="1">
    <location>
        <begin position="884"/>
        <end position="903"/>
    </location>
</feature>